<evidence type="ECO:0000313" key="2">
    <source>
        <dbReference type="EMBL" id="RJF87608.1"/>
    </source>
</evidence>
<gene>
    <name evidence="2" type="ORF">D3874_11720</name>
</gene>
<feature type="signal peptide" evidence="1">
    <location>
        <begin position="1"/>
        <end position="25"/>
    </location>
</feature>
<dbReference type="AlphaFoldDB" id="A0A418WCF9"/>
<dbReference type="EMBL" id="QYUK01000011">
    <property type="protein sequence ID" value="RJF87608.1"/>
    <property type="molecule type" value="Genomic_DNA"/>
</dbReference>
<dbReference type="Pfam" id="PF06226">
    <property type="entry name" value="DUF1007"/>
    <property type="match status" value="1"/>
</dbReference>
<protein>
    <submittedName>
        <fullName evidence="2">DUF1007 family protein</fullName>
    </submittedName>
</protein>
<organism evidence="2 3">
    <name type="scientific">Oleomonas cavernae</name>
    <dbReference type="NCBI Taxonomy" id="2320859"/>
    <lineage>
        <taxon>Bacteria</taxon>
        <taxon>Pseudomonadati</taxon>
        <taxon>Pseudomonadota</taxon>
        <taxon>Alphaproteobacteria</taxon>
        <taxon>Acetobacterales</taxon>
        <taxon>Acetobacteraceae</taxon>
        <taxon>Oleomonas</taxon>
    </lineage>
</organism>
<dbReference type="OrthoDB" id="1679673at2"/>
<reference evidence="2 3" key="1">
    <citation type="submission" date="2018-09" db="EMBL/GenBank/DDBJ databases">
        <authorList>
            <person name="Zhu H."/>
        </authorList>
    </citation>
    <scope>NUCLEOTIDE SEQUENCE [LARGE SCALE GENOMIC DNA]</scope>
    <source>
        <strain evidence="2 3">K1W22B-8</strain>
    </source>
</reference>
<keyword evidence="3" id="KW-1185">Reference proteome</keyword>
<feature type="chain" id="PRO_5019210102" evidence="1">
    <location>
        <begin position="26"/>
        <end position="212"/>
    </location>
</feature>
<proteinExistence type="predicted"/>
<dbReference type="RefSeq" id="WP_119778247.1">
    <property type="nucleotide sequence ID" value="NZ_QYUK01000011.1"/>
</dbReference>
<evidence type="ECO:0000313" key="3">
    <source>
        <dbReference type="Proteomes" id="UP000284605"/>
    </source>
</evidence>
<name>A0A418WCF9_9PROT</name>
<dbReference type="Proteomes" id="UP000284605">
    <property type="component" value="Unassembled WGS sequence"/>
</dbReference>
<accession>A0A418WCF9</accession>
<keyword evidence="1" id="KW-0732">Signal</keyword>
<dbReference type="InterPro" id="IPR010412">
    <property type="entry name" value="DUF1007"/>
</dbReference>
<comment type="caution">
    <text evidence="2">The sequence shown here is derived from an EMBL/GenBank/DDBJ whole genome shotgun (WGS) entry which is preliminary data.</text>
</comment>
<evidence type="ECO:0000256" key="1">
    <source>
        <dbReference type="SAM" id="SignalP"/>
    </source>
</evidence>
<sequence>MMRDLKPYLLGLVLWLALPAAPAAAHPHAWIDLKSTVLLDAQGRAVAVVEEWLFDELYSVFVTEELGKAGAKDPAALLGLARRNLGNLREYDYFTQVRVDDAKVAVAEALDVATQMRDGRLWLRFTVPLAAPAVVGGRRFAYSIFDPTYFIAMGHLENSPVQVSGRDDCKATVRPADPDEEDVTLAAALDRKATADVSLGLAFAEWVDVSCP</sequence>